<dbReference type="KEGG" id="atl:Athai_20210"/>
<accession>A0A7R7HW49</accession>
<reference evidence="3 4" key="1">
    <citation type="submission" date="2020-08" db="EMBL/GenBank/DDBJ databases">
        <title>Whole genome shotgun sequence of Actinocatenispora thailandica NBRC 105041.</title>
        <authorList>
            <person name="Komaki H."/>
            <person name="Tamura T."/>
        </authorList>
    </citation>
    <scope>NUCLEOTIDE SEQUENCE [LARGE SCALE GENOMIC DNA]</scope>
    <source>
        <strain evidence="3 4">NBRC 105041</strain>
    </source>
</reference>
<organism evidence="3 4">
    <name type="scientific">Actinocatenispora thailandica</name>
    <dbReference type="NCBI Taxonomy" id="227318"/>
    <lineage>
        <taxon>Bacteria</taxon>
        <taxon>Bacillati</taxon>
        <taxon>Actinomycetota</taxon>
        <taxon>Actinomycetes</taxon>
        <taxon>Micromonosporales</taxon>
        <taxon>Micromonosporaceae</taxon>
        <taxon>Actinocatenispora</taxon>
    </lineage>
</organism>
<evidence type="ECO:0008006" key="5">
    <source>
        <dbReference type="Google" id="ProtNLM"/>
    </source>
</evidence>
<feature type="transmembrane region" description="Helical" evidence="2">
    <location>
        <begin position="12"/>
        <end position="36"/>
    </location>
</feature>
<keyword evidence="2" id="KW-1133">Transmembrane helix</keyword>
<protein>
    <recommendedName>
        <fullName evidence="5">DUF3592 domain-containing protein</fullName>
    </recommendedName>
</protein>
<evidence type="ECO:0000313" key="4">
    <source>
        <dbReference type="Proteomes" id="UP000611640"/>
    </source>
</evidence>
<evidence type="ECO:0000256" key="2">
    <source>
        <dbReference type="SAM" id="Phobius"/>
    </source>
</evidence>
<evidence type="ECO:0000256" key="1">
    <source>
        <dbReference type="SAM" id="MobiDB-lite"/>
    </source>
</evidence>
<sequence>MLYRVPVSRPRINPILAVWLGVLLLMAVIAAIVGGFQARTYFDGEKVTAVVGYCETHQEYSGGSRHTKTTCHGHWTTSDGTRHEGTIPNAGRSDEGRQVTLRALGDRVVSGNVFGALWPFALTVGALAVIVLILVVRHKVRRSARRAPADPVRSGQSDHAP</sequence>
<dbReference type="Proteomes" id="UP000611640">
    <property type="component" value="Chromosome"/>
</dbReference>
<keyword evidence="2" id="KW-0472">Membrane</keyword>
<proteinExistence type="predicted"/>
<name>A0A7R7HW49_9ACTN</name>
<keyword evidence="4" id="KW-1185">Reference proteome</keyword>
<keyword evidence="2" id="KW-0812">Transmembrane</keyword>
<feature type="region of interest" description="Disordered" evidence="1">
    <location>
        <begin position="74"/>
        <end position="94"/>
    </location>
</feature>
<gene>
    <name evidence="3" type="ORF">Athai_20210</name>
</gene>
<dbReference type="EMBL" id="AP023355">
    <property type="protein sequence ID" value="BCJ34518.1"/>
    <property type="molecule type" value="Genomic_DNA"/>
</dbReference>
<evidence type="ECO:0000313" key="3">
    <source>
        <dbReference type="EMBL" id="BCJ34518.1"/>
    </source>
</evidence>
<feature type="transmembrane region" description="Helical" evidence="2">
    <location>
        <begin position="116"/>
        <end position="136"/>
    </location>
</feature>
<dbReference type="AlphaFoldDB" id="A0A7R7HW49"/>